<dbReference type="PANTHER" id="PTHR34375:SF3">
    <property type="entry name" value="CONDENSATION DOMAIN-CONTAINING PROTEIN"/>
    <property type="match status" value="1"/>
</dbReference>
<organism evidence="1">
    <name type="scientific">Prunus dulcis</name>
    <name type="common">Almond</name>
    <name type="synonym">Amygdalus dulcis</name>
    <dbReference type="NCBI Taxonomy" id="3755"/>
    <lineage>
        <taxon>Eukaryota</taxon>
        <taxon>Viridiplantae</taxon>
        <taxon>Streptophyta</taxon>
        <taxon>Embryophyta</taxon>
        <taxon>Tracheophyta</taxon>
        <taxon>Spermatophyta</taxon>
        <taxon>Magnoliopsida</taxon>
        <taxon>eudicotyledons</taxon>
        <taxon>Gunneridae</taxon>
        <taxon>Pentapetalae</taxon>
        <taxon>rosids</taxon>
        <taxon>fabids</taxon>
        <taxon>Rosales</taxon>
        <taxon>Rosaceae</taxon>
        <taxon>Amygdaloideae</taxon>
        <taxon>Amygdaleae</taxon>
        <taxon>Prunus</taxon>
    </lineage>
</organism>
<evidence type="ECO:0008006" key="2">
    <source>
        <dbReference type="Google" id="ProtNLM"/>
    </source>
</evidence>
<protein>
    <recommendedName>
        <fullName evidence="2">Condensation domain-containing protein</fullName>
    </recommendedName>
</protein>
<evidence type="ECO:0000313" key="1">
    <source>
        <dbReference type="EMBL" id="BBH07619.1"/>
    </source>
</evidence>
<dbReference type="EMBL" id="AP019303">
    <property type="protein sequence ID" value="BBH07619.1"/>
    <property type="molecule type" value="Genomic_DNA"/>
</dbReference>
<proteinExistence type="predicted"/>
<accession>A0A4Y1RTG2</accession>
<dbReference type="Gene3D" id="3.30.559.10">
    <property type="entry name" value="Chloramphenicol acetyltransferase-like domain"/>
    <property type="match status" value="1"/>
</dbReference>
<dbReference type="SUPFAM" id="SSF52777">
    <property type="entry name" value="CoA-dependent acyltransferases"/>
    <property type="match status" value="1"/>
</dbReference>
<name>A0A4Y1RTG2_PRUDU</name>
<reference evidence="1" key="1">
    <citation type="journal article" date="2019" name="Science">
        <title>Mutation of a bHLH transcription factor allowed almond domestication.</title>
        <authorList>
            <person name="Sanchez-Perez R."/>
            <person name="Pavan S."/>
            <person name="Mazzeo R."/>
            <person name="Moldovan C."/>
            <person name="Aiese Cigliano R."/>
            <person name="Del Cueto J."/>
            <person name="Ricciardi F."/>
            <person name="Lotti C."/>
            <person name="Ricciardi L."/>
            <person name="Dicenta F."/>
            <person name="Lopez-Marques R.L."/>
            <person name="Lindberg Moller B."/>
        </authorList>
    </citation>
    <scope>NUCLEOTIDE SEQUENCE</scope>
</reference>
<sequence>MDLLATKSKTNKKTWLYFYYFGKALKMADQPRGRAVGAMENSWCHAVPGGTGITVLGFDISRAPDMLKYQTALHKLQNAHPIINSRLHTNTKTNTFSFVTSPPLLSKSKHSTSHQLWKSLKPYQTQLNKNTWTKTTTTTSSSSGSTNDQDMFFGTIYTLPNAKWVAVMRLHVSACDHTTAETMLRELLGYLIGGTDDGEGRGIEKEIGSKGEVNSGIEDLVPSRIAKKPFWARGVDMLSYSLNSLRLTNLKFKDTKSARSSQVVRFQMNQEETQRILDGCKAKGIKLCGALVAAGLMAADKCSKHHQKKKYGVLTLIDCRSNFDPALSIHHFGNYHSVIPHIHTIKGGENLWELAKKTDTAFASSKDNDKHFTDLAALSFVMCKAIENPALTPSSSLRSSFMTVFEDTIIDDYNDMQRELGVDDYIGCASVHGIGPSIAIFDTIRNGRLDCVCVYPSPLHTREQMQELVDNMKKILVDLV</sequence>
<dbReference type="PANTHER" id="PTHR34375">
    <property type="entry name" value="GATA ZINC FINGER PROTEIN-RELATED"/>
    <property type="match status" value="1"/>
</dbReference>
<gene>
    <name evidence="1" type="ORF">Prudu_019601</name>
</gene>
<dbReference type="AlphaFoldDB" id="A0A4Y1RTG2"/>
<dbReference type="InterPro" id="IPR023213">
    <property type="entry name" value="CAT-like_dom_sf"/>
</dbReference>
<dbReference type="Gene3D" id="3.30.559.30">
    <property type="entry name" value="Nonribosomal peptide synthetase, condensation domain"/>
    <property type="match status" value="1"/>
</dbReference>